<keyword evidence="10" id="KW-0539">Nucleus</keyword>
<dbReference type="GO" id="GO:0000978">
    <property type="term" value="F:RNA polymerase II cis-regulatory region sequence-specific DNA binding"/>
    <property type="evidence" value="ECO:0007669"/>
    <property type="project" value="TreeGrafter"/>
</dbReference>
<keyword evidence="9" id="KW-0804">Transcription</keyword>
<keyword evidence="6" id="KW-0862">Zinc</keyword>
<comment type="caution">
    <text evidence="14">The sequence shown here is derived from an EMBL/GenBank/DDBJ whole genome shotgun (WGS) entry which is preliminary data.</text>
</comment>
<gene>
    <name evidence="14" type="ORF">GDO81_019835</name>
</gene>
<feature type="domain" description="C2H2-type" evidence="13">
    <location>
        <begin position="294"/>
        <end position="321"/>
    </location>
</feature>
<evidence type="ECO:0000256" key="5">
    <source>
        <dbReference type="ARBA" id="ARBA00022771"/>
    </source>
</evidence>
<feature type="compositionally biased region" description="Basic and acidic residues" evidence="12">
    <location>
        <begin position="167"/>
        <end position="177"/>
    </location>
</feature>
<evidence type="ECO:0000313" key="15">
    <source>
        <dbReference type="Proteomes" id="UP000824782"/>
    </source>
</evidence>
<dbReference type="PROSITE" id="PS50157">
    <property type="entry name" value="ZINC_FINGER_C2H2_2"/>
    <property type="match status" value="7"/>
</dbReference>
<dbReference type="FunFam" id="3.30.160.60:FF:000744">
    <property type="entry name" value="zinc finger E-box-binding homeobox 1"/>
    <property type="match status" value="1"/>
</dbReference>
<feature type="domain" description="C2H2-type" evidence="13">
    <location>
        <begin position="428"/>
        <end position="452"/>
    </location>
</feature>
<dbReference type="AlphaFoldDB" id="A0AAV6ZCW8"/>
<feature type="domain" description="C2H2-type" evidence="13">
    <location>
        <begin position="266"/>
        <end position="289"/>
    </location>
</feature>
<evidence type="ECO:0000313" key="14">
    <source>
        <dbReference type="EMBL" id="KAG8546055.1"/>
    </source>
</evidence>
<feature type="region of interest" description="Disordered" evidence="12">
    <location>
        <begin position="92"/>
        <end position="136"/>
    </location>
</feature>
<accession>A0AAV6ZCW8</accession>
<dbReference type="FunFam" id="3.30.160.60:FF:002343">
    <property type="entry name" value="Zinc finger protein 33A"/>
    <property type="match status" value="1"/>
</dbReference>
<feature type="compositionally biased region" description="Basic and acidic residues" evidence="12">
    <location>
        <begin position="117"/>
        <end position="136"/>
    </location>
</feature>
<dbReference type="FunFam" id="3.30.160.60:FF:000812">
    <property type="entry name" value="zinc finger protein 23 isoform X2"/>
    <property type="match status" value="1"/>
</dbReference>
<dbReference type="Gene3D" id="3.30.160.60">
    <property type="entry name" value="Classic Zinc Finger"/>
    <property type="match status" value="5"/>
</dbReference>
<evidence type="ECO:0000256" key="2">
    <source>
        <dbReference type="ARBA" id="ARBA00006991"/>
    </source>
</evidence>
<evidence type="ECO:0000256" key="12">
    <source>
        <dbReference type="SAM" id="MobiDB-lite"/>
    </source>
</evidence>
<evidence type="ECO:0000256" key="1">
    <source>
        <dbReference type="ARBA" id="ARBA00004123"/>
    </source>
</evidence>
<dbReference type="GO" id="GO:0005634">
    <property type="term" value="C:nucleus"/>
    <property type="evidence" value="ECO:0007669"/>
    <property type="project" value="UniProtKB-SubCell"/>
</dbReference>
<feature type="domain" description="C2H2-type" evidence="13">
    <location>
        <begin position="349"/>
        <end position="371"/>
    </location>
</feature>
<keyword evidence="15" id="KW-1185">Reference proteome</keyword>
<evidence type="ECO:0000256" key="10">
    <source>
        <dbReference type="ARBA" id="ARBA00023242"/>
    </source>
</evidence>
<protein>
    <recommendedName>
        <fullName evidence="13">C2H2-type domain-containing protein</fullName>
    </recommendedName>
</protein>
<keyword evidence="8" id="KW-0238">DNA-binding</keyword>
<evidence type="ECO:0000256" key="9">
    <source>
        <dbReference type="ARBA" id="ARBA00023163"/>
    </source>
</evidence>
<reference evidence="14" key="1">
    <citation type="thesis" date="2020" institute="ProQuest LLC" country="789 East Eisenhower Parkway, Ann Arbor, MI, USA">
        <title>Comparative Genomics and Chromosome Evolution.</title>
        <authorList>
            <person name="Mudd A.B."/>
        </authorList>
    </citation>
    <scope>NUCLEOTIDE SEQUENCE</scope>
    <source>
        <strain evidence="14">237g6f4</strain>
        <tissue evidence="14">Blood</tissue>
    </source>
</reference>
<comment type="subcellular location">
    <subcellularLocation>
        <location evidence="1">Nucleus</location>
    </subcellularLocation>
</comment>
<feature type="domain" description="C2H2-type" evidence="13">
    <location>
        <begin position="400"/>
        <end position="427"/>
    </location>
</feature>
<dbReference type="InterPro" id="IPR013087">
    <property type="entry name" value="Znf_C2H2_type"/>
</dbReference>
<dbReference type="GO" id="GO:0008270">
    <property type="term" value="F:zinc ion binding"/>
    <property type="evidence" value="ECO:0007669"/>
    <property type="project" value="UniProtKB-KW"/>
</dbReference>
<evidence type="ECO:0000256" key="7">
    <source>
        <dbReference type="ARBA" id="ARBA00023015"/>
    </source>
</evidence>
<keyword evidence="5 11" id="KW-0863">Zinc-finger</keyword>
<dbReference type="FunFam" id="3.30.160.60:FF:000358">
    <property type="entry name" value="zinc finger protein 24"/>
    <property type="match status" value="1"/>
</dbReference>
<evidence type="ECO:0000259" key="13">
    <source>
        <dbReference type="PROSITE" id="PS50157"/>
    </source>
</evidence>
<feature type="domain" description="C2H2-type" evidence="13">
    <location>
        <begin position="372"/>
        <end position="399"/>
    </location>
</feature>
<evidence type="ECO:0000256" key="8">
    <source>
        <dbReference type="ARBA" id="ARBA00023125"/>
    </source>
</evidence>
<dbReference type="SUPFAM" id="SSF57667">
    <property type="entry name" value="beta-beta-alpha zinc fingers"/>
    <property type="match status" value="4"/>
</dbReference>
<evidence type="ECO:0000256" key="11">
    <source>
        <dbReference type="PROSITE-ProRule" id="PRU00042"/>
    </source>
</evidence>
<organism evidence="14 15">
    <name type="scientific">Engystomops pustulosus</name>
    <name type="common">Tungara frog</name>
    <name type="synonym">Physalaemus pustulosus</name>
    <dbReference type="NCBI Taxonomy" id="76066"/>
    <lineage>
        <taxon>Eukaryota</taxon>
        <taxon>Metazoa</taxon>
        <taxon>Chordata</taxon>
        <taxon>Craniata</taxon>
        <taxon>Vertebrata</taxon>
        <taxon>Euteleostomi</taxon>
        <taxon>Amphibia</taxon>
        <taxon>Batrachia</taxon>
        <taxon>Anura</taxon>
        <taxon>Neobatrachia</taxon>
        <taxon>Hyloidea</taxon>
        <taxon>Leptodactylidae</taxon>
        <taxon>Leiuperinae</taxon>
        <taxon>Engystomops</taxon>
    </lineage>
</organism>
<dbReference type="GO" id="GO:0000981">
    <property type="term" value="F:DNA-binding transcription factor activity, RNA polymerase II-specific"/>
    <property type="evidence" value="ECO:0007669"/>
    <property type="project" value="TreeGrafter"/>
</dbReference>
<dbReference type="PANTHER" id="PTHR23235">
    <property type="entry name" value="KRUEPPEL-LIKE TRANSCRIPTION FACTOR"/>
    <property type="match status" value="1"/>
</dbReference>
<keyword evidence="3" id="KW-0479">Metal-binding</keyword>
<name>A0AAV6ZCW8_ENGPU</name>
<keyword evidence="7" id="KW-0805">Transcription regulation</keyword>
<proteinExistence type="inferred from homology"/>
<sequence length="452" mass="50726">MHTTLDILYLLTGEDYVVLKMSGGRVTHSSSRVISGGFCSVNRDRKIDPMMEETKNDEKILELAHTITQLLTGEAPIRCQDVTVYFSMKEGDDLERSDAPTEDVMSEDQRVIASPDGPRKEEPCENAPKKNPEEDGTVRCDVMCDDFNELKVEIKSLEDGEEKVTWDDTQRKREDFPKKRKRGWASKKNQQKTEKAGREMPRRVMPRPLPSVIEVEEEEHMSLQRAAEWEIHADGSTHLMTCERPPASRSDHVLYHDSAAADMDAFCCSECDKCFCEASLLERHQREQHDPAVLSCAECGESCSTSSELGAHVKVHTGGKLFACSECGKCFAVQSDLLAHEAAHRGEKCGPVFSLKSSLDAHLAAHALEKPFSCSVCGKCFTSSARLAFHHMTHTGEKTYKCDECGKVFTASGSLNRHKRTHTGEKPYACSICGKCFNRETNLYRHQMIHTR</sequence>
<dbReference type="Pfam" id="PF00096">
    <property type="entry name" value="zf-C2H2"/>
    <property type="match status" value="5"/>
</dbReference>
<dbReference type="InterPro" id="IPR036236">
    <property type="entry name" value="Znf_C2H2_sf"/>
</dbReference>
<feature type="domain" description="C2H2-type" evidence="13">
    <location>
        <begin position="322"/>
        <end position="349"/>
    </location>
</feature>
<dbReference type="PROSITE" id="PS00028">
    <property type="entry name" value="ZINC_FINGER_C2H2_1"/>
    <property type="match status" value="6"/>
</dbReference>
<evidence type="ECO:0000256" key="6">
    <source>
        <dbReference type="ARBA" id="ARBA00022833"/>
    </source>
</evidence>
<comment type="similarity">
    <text evidence="2">Belongs to the krueppel C2H2-type zinc-finger protein family.</text>
</comment>
<dbReference type="Proteomes" id="UP000824782">
    <property type="component" value="Unassembled WGS sequence"/>
</dbReference>
<keyword evidence="4" id="KW-0677">Repeat</keyword>
<feature type="region of interest" description="Disordered" evidence="12">
    <location>
        <begin position="167"/>
        <end position="199"/>
    </location>
</feature>
<dbReference type="EMBL" id="WNYA01001274">
    <property type="protein sequence ID" value="KAG8546055.1"/>
    <property type="molecule type" value="Genomic_DNA"/>
</dbReference>
<evidence type="ECO:0000256" key="3">
    <source>
        <dbReference type="ARBA" id="ARBA00022723"/>
    </source>
</evidence>
<dbReference type="PANTHER" id="PTHR23235:SF142">
    <property type="entry name" value="ZINC FINGER PROTEIN 384"/>
    <property type="match status" value="1"/>
</dbReference>
<evidence type="ECO:0000256" key="4">
    <source>
        <dbReference type="ARBA" id="ARBA00022737"/>
    </source>
</evidence>
<dbReference type="SMART" id="SM00355">
    <property type="entry name" value="ZnF_C2H2"/>
    <property type="match status" value="6"/>
</dbReference>